<dbReference type="AlphaFoldDB" id="A0A074RT90"/>
<feature type="transmembrane region" description="Helical" evidence="8">
    <location>
        <begin position="52"/>
        <end position="73"/>
    </location>
</feature>
<proteinExistence type="predicted"/>
<evidence type="ECO:0000256" key="4">
    <source>
        <dbReference type="ARBA" id="ARBA00022692"/>
    </source>
</evidence>
<dbReference type="Pfam" id="PF25539">
    <property type="entry name" value="Bestrophin_2"/>
    <property type="match status" value="1"/>
</dbReference>
<dbReference type="OrthoDB" id="3259780at2759"/>
<keyword evidence="5 8" id="KW-1133">Transmembrane helix</keyword>
<evidence type="ECO:0000256" key="3">
    <source>
        <dbReference type="ARBA" id="ARBA00022475"/>
    </source>
</evidence>
<comment type="caution">
    <text evidence="9">The sequence shown here is derived from an EMBL/GenBank/DDBJ whole genome shotgun (WGS) entry which is preliminary data.</text>
</comment>
<evidence type="ECO:0000256" key="7">
    <source>
        <dbReference type="ARBA" id="ARBA00023136"/>
    </source>
</evidence>
<evidence type="ECO:0000256" key="5">
    <source>
        <dbReference type="ARBA" id="ARBA00022989"/>
    </source>
</evidence>
<dbReference type="PANTHER" id="PTHR33281:SF19">
    <property type="entry name" value="VOLTAGE-DEPENDENT ANION CHANNEL-FORMING PROTEIN YNEE"/>
    <property type="match status" value="1"/>
</dbReference>
<dbReference type="InterPro" id="IPR044669">
    <property type="entry name" value="YneE/VCCN1/2-like"/>
</dbReference>
<reference evidence="9 10" key="1">
    <citation type="submission" date="2013-12" db="EMBL/GenBank/DDBJ databases">
        <authorList>
            <person name="Cubeta M."/>
            <person name="Pakala S."/>
            <person name="Fedorova N."/>
            <person name="Thomas E."/>
            <person name="Dean R."/>
            <person name="Jabaji S."/>
            <person name="Neate S."/>
            <person name="Toda T."/>
            <person name="Tavantzis S."/>
            <person name="Vilgalys R."/>
            <person name="Bharathan N."/>
            <person name="Pakala S."/>
            <person name="Losada L.S."/>
            <person name="Zafar N."/>
            <person name="Nierman W."/>
        </authorList>
    </citation>
    <scope>NUCLEOTIDE SEQUENCE [LARGE SCALE GENOMIC DNA]</scope>
    <source>
        <strain evidence="9 10">123E</strain>
    </source>
</reference>
<keyword evidence="2" id="KW-0813">Transport</keyword>
<name>A0A074RT90_9AGAM</name>
<accession>A0A074RT90</accession>
<keyword evidence="6" id="KW-0406">Ion transport</keyword>
<keyword evidence="4 8" id="KW-0812">Transmembrane</keyword>
<feature type="transmembrane region" description="Helical" evidence="8">
    <location>
        <begin position="20"/>
        <end position="46"/>
    </location>
</feature>
<keyword evidence="7 8" id="KW-0472">Membrane</keyword>
<sequence>MTNSSNKSLRDLLRMAWQQYVLRTSLFKSWLLVLLFTLWATCVSLICDKIRYLGMETTLLTVFGTILGFVISFRTSSAIERYNEGKKLLSSIAHATRTFARLVRFNVPDKPTTKAEDDKAKDEHKEPTPLMYLEKLGENHRNTAIQLVKEFSHAVMIFLRKKQQDEDEHKSLKACVSRVTNALVLCRGQGENQTMTPVEPGLKPLEITFCLSSYVAALQQFQLDGPTTGGLLGAIDHLVESFTDLEKVSTDKIPFSYRCQLWAWIVLYLLFLPFQLWKTLRYLTIPGTSIAAFIFLGLHSAGEEIENPFDDDPNDLKLKEFCESLTKEIQALETPSKTDLDSEPWKCSGRVKRVFETNAEDEKGDEEIGEELKEWAKSGQDRVLNALGWQKGVREASGETVVGVNQRVEVV</sequence>
<organism evidence="9 10">
    <name type="scientific">Rhizoctonia solani 123E</name>
    <dbReference type="NCBI Taxonomy" id="1423351"/>
    <lineage>
        <taxon>Eukaryota</taxon>
        <taxon>Fungi</taxon>
        <taxon>Dikarya</taxon>
        <taxon>Basidiomycota</taxon>
        <taxon>Agaricomycotina</taxon>
        <taxon>Agaricomycetes</taxon>
        <taxon>Cantharellales</taxon>
        <taxon>Ceratobasidiaceae</taxon>
        <taxon>Rhizoctonia</taxon>
    </lineage>
</organism>
<dbReference type="EMBL" id="AZST01000627">
    <property type="protein sequence ID" value="KEP47883.1"/>
    <property type="molecule type" value="Genomic_DNA"/>
</dbReference>
<gene>
    <name evidence="9" type="ORF">V565_140670</name>
</gene>
<protein>
    <submittedName>
        <fullName evidence="9">Bestrophin protein</fullName>
    </submittedName>
</protein>
<evidence type="ECO:0000256" key="6">
    <source>
        <dbReference type="ARBA" id="ARBA00023065"/>
    </source>
</evidence>
<dbReference type="GO" id="GO:0005886">
    <property type="term" value="C:plasma membrane"/>
    <property type="evidence" value="ECO:0007669"/>
    <property type="project" value="UniProtKB-SubCell"/>
</dbReference>
<evidence type="ECO:0000313" key="10">
    <source>
        <dbReference type="Proteomes" id="UP000027456"/>
    </source>
</evidence>
<dbReference type="Proteomes" id="UP000027456">
    <property type="component" value="Unassembled WGS sequence"/>
</dbReference>
<dbReference type="GO" id="GO:0005254">
    <property type="term" value="F:chloride channel activity"/>
    <property type="evidence" value="ECO:0007669"/>
    <property type="project" value="InterPro"/>
</dbReference>
<evidence type="ECO:0000256" key="8">
    <source>
        <dbReference type="SAM" id="Phobius"/>
    </source>
</evidence>
<dbReference type="STRING" id="1423351.A0A074RT90"/>
<evidence type="ECO:0000256" key="2">
    <source>
        <dbReference type="ARBA" id="ARBA00022448"/>
    </source>
</evidence>
<comment type="subcellular location">
    <subcellularLocation>
        <location evidence="1">Cell membrane</location>
        <topology evidence="1">Multi-pass membrane protein</topology>
    </subcellularLocation>
</comment>
<dbReference type="HOGENOM" id="CLU_029790_6_1_1"/>
<keyword evidence="10" id="KW-1185">Reference proteome</keyword>
<evidence type="ECO:0000313" key="9">
    <source>
        <dbReference type="EMBL" id="KEP47883.1"/>
    </source>
</evidence>
<dbReference type="PANTHER" id="PTHR33281">
    <property type="entry name" value="UPF0187 PROTEIN YNEE"/>
    <property type="match status" value="1"/>
</dbReference>
<feature type="transmembrane region" description="Helical" evidence="8">
    <location>
        <begin position="255"/>
        <end position="274"/>
    </location>
</feature>
<keyword evidence="3" id="KW-1003">Cell membrane</keyword>
<evidence type="ECO:0000256" key="1">
    <source>
        <dbReference type="ARBA" id="ARBA00004651"/>
    </source>
</evidence>